<evidence type="ECO:0000256" key="13">
    <source>
        <dbReference type="SAM" id="Phobius"/>
    </source>
</evidence>
<feature type="transmembrane region" description="Helical" evidence="13">
    <location>
        <begin position="172"/>
        <end position="192"/>
    </location>
</feature>
<evidence type="ECO:0000256" key="4">
    <source>
        <dbReference type="ARBA" id="ARBA00022538"/>
    </source>
</evidence>
<gene>
    <name evidence="14" type="ORF">ACFO7U_04555</name>
</gene>
<evidence type="ECO:0000256" key="1">
    <source>
        <dbReference type="ARBA" id="ARBA00004141"/>
    </source>
</evidence>
<evidence type="ECO:0000256" key="7">
    <source>
        <dbReference type="ARBA" id="ARBA00022958"/>
    </source>
</evidence>
<comment type="catalytic activity">
    <reaction evidence="12">
        <text>K(+)(in) = K(+)(out)</text>
        <dbReference type="Rhea" id="RHEA:29463"/>
        <dbReference type="ChEBI" id="CHEBI:29103"/>
    </reaction>
</comment>
<keyword evidence="4" id="KW-0633">Potassium transport</keyword>
<dbReference type="InterPro" id="IPR010617">
    <property type="entry name" value="TMEM175-like"/>
</dbReference>
<organism evidence="14 15">
    <name type="scientific">Dietzia aurantiaca</name>
    <dbReference type="NCBI Taxonomy" id="983873"/>
    <lineage>
        <taxon>Bacteria</taxon>
        <taxon>Bacillati</taxon>
        <taxon>Actinomycetota</taxon>
        <taxon>Actinomycetes</taxon>
        <taxon>Mycobacteriales</taxon>
        <taxon>Dietziaceae</taxon>
        <taxon>Dietzia</taxon>
    </lineage>
</organism>
<evidence type="ECO:0000256" key="12">
    <source>
        <dbReference type="ARBA" id="ARBA00034430"/>
    </source>
</evidence>
<dbReference type="EMBL" id="JBHSHP010000009">
    <property type="protein sequence ID" value="MFC4754053.1"/>
    <property type="molecule type" value="Genomic_DNA"/>
</dbReference>
<keyword evidence="7" id="KW-0630">Potassium</keyword>
<evidence type="ECO:0000256" key="11">
    <source>
        <dbReference type="ARBA" id="ARBA00023303"/>
    </source>
</evidence>
<comment type="caution">
    <text evidence="14">The sequence shown here is derived from an EMBL/GenBank/DDBJ whole genome shotgun (WGS) entry which is preliminary data.</text>
</comment>
<evidence type="ECO:0000256" key="5">
    <source>
        <dbReference type="ARBA" id="ARBA00022692"/>
    </source>
</evidence>
<keyword evidence="8 13" id="KW-1133">Transmembrane helix</keyword>
<feature type="transmembrane region" description="Helical" evidence="13">
    <location>
        <begin position="29"/>
        <end position="47"/>
    </location>
</feature>
<keyword evidence="5 13" id="KW-0812">Transmembrane</keyword>
<comment type="similarity">
    <text evidence="2">Belongs to the TMEM175 family.</text>
</comment>
<sequence>MGAAGDVESGRDDDDEVIRRETSEFDRGLSFFDAIYGFAVTLLIANVDLPEPEAWRDLESLGQSGLGQQLFGVVLSFVVICALWRVNVRLVKALEGLDGPMMVANLAAAGLVILVPFTTDAISNPQTSDLALPSVLYALNIAGVSLAQSAVYQLGRRAGLERRPPSARENRWLLLAALTTPAVFVLSIPVALTVGSAAAQWSWVSLIVLLPLTGRAAGHAAER</sequence>
<feature type="transmembrane region" description="Helical" evidence="13">
    <location>
        <begin position="99"/>
        <end position="118"/>
    </location>
</feature>
<evidence type="ECO:0000256" key="10">
    <source>
        <dbReference type="ARBA" id="ARBA00023136"/>
    </source>
</evidence>
<comment type="subcellular location">
    <subcellularLocation>
        <location evidence="1">Membrane</location>
        <topology evidence="1">Multi-pass membrane protein</topology>
    </subcellularLocation>
</comment>
<evidence type="ECO:0000256" key="3">
    <source>
        <dbReference type="ARBA" id="ARBA00022448"/>
    </source>
</evidence>
<dbReference type="Proteomes" id="UP001595836">
    <property type="component" value="Unassembled WGS sequence"/>
</dbReference>
<protein>
    <submittedName>
        <fullName evidence="14">TMEM175 family protein</fullName>
    </submittedName>
</protein>
<evidence type="ECO:0000313" key="15">
    <source>
        <dbReference type="Proteomes" id="UP001595836"/>
    </source>
</evidence>
<feature type="transmembrane region" description="Helical" evidence="13">
    <location>
        <begin position="67"/>
        <end position="87"/>
    </location>
</feature>
<keyword evidence="11" id="KW-0407">Ion channel</keyword>
<evidence type="ECO:0000256" key="2">
    <source>
        <dbReference type="ARBA" id="ARBA00006920"/>
    </source>
</evidence>
<evidence type="ECO:0000256" key="9">
    <source>
        <dbReference type="ARBA" id="ARBA00023065"/>
    </source>
</evidence>
<proteinExistence type="inferred from homology"/>
<keyword evidence="3" id="KW-0813">Transport</keyword>
<feature type="transmembrane region" description="Helical" evidence="13">
    <location>
        <begin position="198"/>
        <end position="218"/>
    </location>
</feature>
<name>A0ABV9PQK2_9ACTN</name>
<evidence type="ECO:0000313" key="14">
    <source>
        <dbReference type="EMBL" id="MFC4754053.1"/>
    </source>
</evidence>
<dbReference type="Pfam" id="PF06736">
    <property type="entry name" value="TMEM175"/>
    <property type="match status" value="1"/>
</dbReference>
<keyword evidence="10 13" id="KW-0472">Membrane</keyword>
<keyword evidence="9" id="KW-0406">Ion transport</keyword>
<evidence type="ECO:0000256" key="6">
    <source>
        <dbReference type="ARBA" id="ARBA00022826"/>
    </source>
</evidence>
<reference evidence="15" key="1">
    <citation type="journal article" date="2019" name="Int. J. Syst. Evol. Microbiol.">
        <title>The Global Catalogue of Microorganisms (GCM) 10K type strain sequencing project: providing services to taxonomists for standard genome sequencing and annotation.</title>
        <authorList>
            <consortium name="The Broad Institute Genomics Platform"/>
            <consortium name="The Broad Institute Genome Sequencing Center for Infectious Disease"/>
            <person name="Wu L."/>
            <person name="Ma J."/>
        </authorList>
    </citation>
    <scope>NUCLEOTIDE SEQUENCE [LARGE SCALE GENOMIC DNA]</scope>
    <source>
        <strain evidence="15">JCM 11882</strain>
    </source>
</reference>
<feature type="transmembrane region" description="Helical" evidence="13">
    <location>
        <begin position="130"/>
        <end position="151"/>
    </location>
</feature>
<keyword evidence="6" id="KW-0631">Potassium channel</keyword>
<accession>A0ABV9PQK2</accession>
<keyword evidence="15" id="KW-1185">Reference proteome</keyword>
<evidence type="ECO:0000256" key="8">
    <source>
        <dbReference type="ARBA" id="ARBA00022989"/>
    </source>
</evidence>
<dbReference type="RefSeq" id="WP_344988834.1">
    <property type="nucleotide sequence ID" value="NZ_BAABCD010000006.1"/>
</dbReference>